<evidence type="ECO:0000256" key="1">
    <source>
        <dbReference type="SAM" id="MobiDB-lite"/>
    </source>
</evidence>
<keyword evidence="3" id="KW-1185">Reference proteome</keyword>
<evidence type="ECO:0000313" key="2">
    <source>
        <dbReference type="EMBL" id="GHG54849.1"/>
    </source>
</evidence>
<feature type="compositionally biased region" description="Low complexity" evidence="1">
    <location>
        <begin position="1"/>
        <end position="28"/>
    </location>
</feature>
<accession>A0A919EWP6</accession>
<evidence type="ECO:0000313" key="3">
    <source>
        <dbReference type="Proteomes" id="UP000619355"/>
    </source>
</evidence>
<comment type="caution">
    <text evidence="2">The sequence shown here is derived from an EMBL/GenBank/DDBJ whole genome shotgun (WGS) entry which is preliminary data.</text>
</comment>
<sequence>MTTTARPRTAAAPERTAPEAAPEAATEAAAEETGAEETGTVAGPPRTVSPAGRRSA</sequence>
<reference evidence="3" key="1">
    <citation type="journal article" date="2019" name="Int. J. Syst. Evol. Microbiol.">
        <title>The Global Catalogue of Microorganisms (GCM) 10K type strain sequencing project: providing services to taxonomists for standard genome sequencing and annotation.</title>
        <authorList>
            <consortium name="The Broad Institute Genomics Platform"/>
            <consortium name="The Broad Institute Genome Sequencing Center for Infectious Disease"/>
            <person name="Wu L."/>
            <person name="Ma J."/>
        </authorList>
    </citation>
    <scope>NUCLEOTIDE SEQUENCE [LARGE SCALE GENOMIC DNA]</scope>
    <source>
        <strain evidence="3">JCM 4253</strain>
    </source>
</reference>
<dbReference type="EMBL" id="BNBF01000011">
    <property type="protein sequence ID" value="GHG54849.1"/>
    <property type="molecule type" value="Genomic_DNA"/>
</dbReference>
<dbReference type="Proteomes" id="UP000619355">
    <property type="component" value="Unassembled WGS sequence"/>
</dbReference>
<name>A0A919EWP6_9ACTN</name>
<dbReference type="RefSeq" id="WP_189983419.1">
    <property type="nucleotide sequence ID" value="NZ_BNBF01000011.1"/>
</dbReference>
<dbReference type="AlphaFoldDB" id="A0A919EWP6"/>
<gene>
    <name evidence="2" type="ORF">GCM10018980_39810</name>
</gene>
<feature type="region of interest" description="Disordered" evidence="1">
    <location>
        <begin position="1"/>
        <end position="56"/>
    </location>
</feature>
<organism evidence="2 3">
    <name type="scientific">Streptomyces capoamus</name>
    <dbReference type="NCBI Taxonomy" id="68183"/>
    <lineage>
        <taxon>Bacteria</taxon>
        <taxon>Bacillati</taxon>
        <taxon>Actinomycetota</taxon>
        <taxon>Actinomycetes</taxon>
        <taxon>Kitasatosporales</taxon>
        <taxon>Streptomycetaceae</taxon>
        <taxon>Streptomyces</taxon>
    </lineage>
</organism>
<protein>
    <submittedName>
        <fullName evidence="2">Uncharacterized protein</fullName>
    </submittedName>
</protein>
<proteinExistence type="predicted"/>